<sequence>MELRSRELAKAQDMLQSSGGLEKARSFKENASHALHLAMQDLSQVLDRLADQPNDHGNLEVLFSMWFLILHFGIYDSDLVQMSYMHLNGMRSFVAEYLHGTAARRIYNLPPAAKQLLVYICYLDVMLALGGMGGGHLTIDLMNAPAESPVCFDRLFEEARVCVPQLWGSEYPAEELLDDIENYRPLKFVHACQKLKLSVWRLGLGGFSEVDETPWQSRRDLWREIEQLGEEFYDIRLLAETVRRTDGRRVVWTVYHACLDFYASQVLYSCIEDFDFQPEWLQDVLAKLLGIAYKALNEDPQHVYRYAWALRVALFRVRDPIHRDWLETQIVKASVLLSNLGIPSDPLAAAGTRETLFVEHNHIGSRAQQQSDTG</sequence>
<protein>
    <submittedName>
        <fullName evidence="1">Uncharacterized protein</fullName>
    </submittedName>
</protein>
<accession>A0ACC3A8E5</accession>
<name>A0ACC3A8E5_9EURO</name>
<gene>
    <name evidence="1" type="ORF">H2198_004436</name>
</gene>
<proteinExistence type="predicted"/>
<dbReference type="EMBL" id="JAPDRQ010000067">
    <property type="protein sequence ID" value="KAJ9657210.1"/>
    <property type="molecule type" value="Genomic_DNA"/>
</dbReference>
<organism evidence="1 2">
    <name type="scientific">Neophaeococcomyces mojaviensis</name>
    <dbReference type="NCBI Taxonomy" id="3383035"/>
    <lineage>
        <taxon>Eukaryota</taxon>
        <taxon>Fungi</taxon>
        <taxon>Dikarya</taxon>
        <taxon>Ascomycota</taxon>
        <taxon>Pezizomycotina</taxon>
        <taxon>Eurotiomycetes</taxon>
        <taxon>Chaetothyriomycetidae</taxon>
        <taxon>Chaetothyriales</taxon>
        <taxon>Chaetothyriales incertae sedis</taxon>
        <taxon>Neophaeococcomyces</taxon>
    </lineage>
</organism>
<dbReference type="Proteomes" id="UP001172386">
    <property type="component" value="Unassembled WGS sequence"/>
</dbReference>
<evidence type="ECO:0000313" key="2">
    <source>
        <dbReference type="Proteomes" id="UP001172386"/>
    </source>
</evidence>
<keyword evidence="2" id="KW-1185">Reference proteome</keyword>
<evidence type="ECO:0000313" key="1">
    <source>
        <dbReference type="EMBL" id="KAJ9657210.1"/>
    </source>
</evidence>
<reference evidence="1" key="1">
    <citation type="submission" date="2022-10" db="EMBL/GenBank/DDBJ databases">
        <title>Culturing micro-colonial fungi from biological soil crusts in the Mojave desert and describing Neophaeococcomyces mojavensis, and introducing the new genera and species Taxawa tesnikishii.</title>
        <authorList>
            <person name="Kurbessoian T."/>
            <person name="Stajich J.E."/>
        </authorList>
    </citation>
    <scope>NUCLEOTIDE SEQUENCE</scope>
    <source>
        <strain evidence="1">JES_112</strain>
    </source>
</reference>
<comment type="caution">
    <text evidence="1">The sequence shown here is derived from an EMBL/GenBank/DDBJ whole genome shotgun (WGS) entry which is preliminary data.</text>
</comment>